<evidence type="ECO:0000256" key="8">
    <source>
        <dbReference type="ARBA" id="ARBA00022989"/>
    </source>
</evidence>
<dbReference type="GO" id="GO:0006508">
    <property type="term" value="P:proteolysis"/>
    <property type="evidence" value="ECO:0007669"/>
    <property type="project" value="UniProtKB-KW"/>
</dbReference>
<dbReference type="GO" id="GO:0004222">
    <property type="term" value="F:metalloendopeptidase activity"/>
    <property type="evidence" value="ECO:0007669"/>
    <property type="project" value="InterPro"/>
</dbReference>
<evidence type="ECO:0000313" key="15">
    <source>
        <dbReference type="Proteomes" id="UP000063147"/>
    </source>
</evidence>
<evidence type="ECO:0000256" key="3">
    <source>
        <dbReference type="ARBA" id="ARBA00022670"/>
    </source>
</evidence>
<dbReference type="EMBL" id="CP012713">
    <property type="protein sequence ID" value="ALF17915.1"/>
    <property type="molecule type" value="Genomic_DNA"/>
</dbReference>
<protein>
    <submittedName>
        <fullName evidence="14">Protease</fullName>
    </submittedName>
</protein>
<sequence length="309" mass="34337">MKGLAELKNKIVKVPHMNIFKIGTWVTMGLFATYLLIYIFVGQEMLNYFPLLILFAFATPFISLIMSKASVKRAYNIRMIGDGEARTEKEKLVVDTITLLSQKLGLQRLPEIGVYPSNDVNAFATGASKNSAMVAVSQGLLNNMNETEIIGVLAHEMSHVVNGDMLTSSILEGFVSAFGLIATLPFLLGGNNNRGRRAGSSIMTYYLIRNVANIFGKIVSSAYSRRREYGADKLAAEITDPSYMKSALLRLQEISEGRVSLQDSDREFASFKITNNFSMDNIFGNLFASHPSLEKRIAAIERMENKNIY</sequence>
<keyword evidence="4 12" id="KW-0812">Transmembrane</keyword>
<keyword evidence="5" id="KW-0479">Metal-binding</keyword>
<keyword evidence="7 11" id="KW-0862">Zinc</keyword>
<gene>
    <name evidence="14" type="ORF">RN98_06905</name>
</gene>
<evidence type="ECO:0000256" key="7">
    <source>
        <dbReference type="ARBA" id="ARBA00022833"/>
    </source>
</evidence>
<keyword evidence="8 12" id="KW-1133">Transmembrane helix</keyword>
<evidence type="ECO:0000256" key="6">
    <source>
        <dbReference type="ARBA" id="ARBA00022801"/>
    </source>
</evidence>
<comment type="cofactor">
    <cofactor evidence="11">
        <name>Zn(2+)</name>
        <dbReference type="ChEBI" id="CHEBI:29105"/>
    </cofactor>
    <text evidence="11">Binds 1 zinc ion per subunit.</text>
</comment>
<feature type="transmembrane region" description="Helical" evidence="12">
    <location>
        <begin position="47"/>
        <end position="66"/>
    </location>
</feature>
<feature type="transmembrane region" description="Helical" evidence="12">
    <location>
        <begin position="20"/>
        <end position="41"/>
    </location>
</feature>
<dbReference type="InterPro" id="IPR050083">
    <property type="entry name" value="HtpX_protease"/>
</dbReference>
<accession>A0A0M4SQ21</accession>
<keyword evidence="2" id="KW-1003">Cell membrane</keyword>
<feature type="domain" description="Peptidase M48" evidence="13">
    <location>
        <begin position="100"/>
        <end position="303"/>
    </location>
</feature>
<dbReference type="GO" id="GO:0005886">
    <property type="term" value="C:plasma membrane"/>
    <property type="evidence" value="ECO:0007669"/>
    <property type="project" value="UniProtKB-SubCell"/>
</dbReference>
<dbReference type="GO" id="GO:0046872">
    <property type="term" value="F:metal ion binding"/>
    <property type="evidence" value="ECO:0007669"/>
    <property type="project" value="UniProtKB-KW"/>
</dbReference>
<evidence type="ECO:0000256" key="11">
    <source>
        <dbReference type="RuleBase" id="RU003983"/>
    </source>
</evidence>
<dbReference type="Proteomes" id="UP000063147">
    <property type="component" value="Chromosome"/>
</dbReference>
<name>A0A0M4SQ21_9FUSO</name>
<proteinExistence type="inferred from homology"/>
<keyword evidence="3 11" id="KW-0645">Protease</keyword>
<keyword evidence="6 11" id="KW-0378">Hydrolase</keyword>
<dbReference type="AlphaFoldDB" id="A0A0M4SQ21"/>
<evidence type="ECO:0000256" key="12">
    <source>
        <dbReference type="SAM" id="Phobius"/>
    </source>
</evidence>
<keyword evidence="10 12" id="KW-0472">Membrane</keyword>
<evidence type="ECO:0000256" key="9">
    <source>
        <dbReference type="ARBA" id="ARBA00023049"/>
    </source>
</evidence>
<comment type="subcellular location">
    <subcellularLocation>
        <location evidence="1">Cell membrane</location>
        <topology evidence="1">Multi-pass membrane protein</topology>
    </subcellularLocation>
</comment>
<evidence type="ECO:0000313" key="14">
    <source>
        <dbReference type="EMBL" id="ALF17915.1"/>
    </source>
</evidence>
<dbReference type="OrthoDB" id="15218at2"/>
<organism evidence="14">
    <name type="scientific">Fusobacterium animalis</name>
    <dbReference type="NCBI Taxonomy" id="76859"/>
    <lineage>
        <taxon>Bacteria</taxon>
        <taxon>Fusobacteriati</taxon>
        <taxon>Fusobacteriota</taxon>
        <taxon>Fusobacteriia</taxon>
        <taxon>Fusobacteriales</taxon>
        <taxon>Fusobacteriaceae</taxon>
        <taxon>Fusobacterium</taxon>
    </lineage>
</organism>
<reference evidence="14 15" key="1">
    <citation type="submission" date="2015-09" db="EMBL/GenBank/DDBJ databases">
        <authorList>
            <person name="Jackson K.R."/>
            <person name="Lunt B.L."/>
            <person name="Fisher J.N.B."/>
            <person name="Gardner A.V."/>
            <person name="Bailey M.E."/>
            <person name="Deus L.M."/>
            <person name="Earl A.S."/>
            <person name="Gibby P.D."/>
            <person name="Hartmann K.A."/>
            <person name="Liu J.E."/>
            <person name="Manci A.M."/>
            <person name="Nielsen D.A."/>
            <person name="Solomon M.B."/>
            <person name="Breakwell D.P."/>
            <person name="Burnett S.H."/>
            <person name="Grose J.H."/>
        </authorList>
    </citation>
    <scope>NUCLEOTIDE SEQUENCE [LARGE SCALE GENOMIC DNA]</scope>
    <source>
        <strain evidence="14 15">KCOM 1279</strain>
    </source>
</reference>
<evidence type="ECO:0000256" key="1">
    <source>
        <dbReference type="ARBA" id="ARBA00004651"/>
    </source>
</evidence>
<comment type="similarity">
    <text evidence="11">Belongs to the peptidase M48 family.</text>
</comment>
<dbReference type="CDD" id="cd07335">
    <property type="entry name" value="M48B_HtpX_like"/>
    <property type="match status" value="1"/>
</dbReference>
<dbReference type="PANTHER" id="PTHR43221">
    <property type="entry name" value="PROTEASE HTPX"/>
    <property type="match status" value="1"/>
</dbReference>
<dbReference type="RefSeq" id="WP_060676259.1">
    <property type="nucleotide sequence ID" value="NZ_CP012713.1"/>
</dbReference>
<evidence type="ECO:0000256" key="4">
    <source>
        <dbReference type="ARBA" id="ARBA00022692"/>
    </source>
</evidence>
<dbReference type="InterPro" id="IPR001915">
    <property type="entry name" value="Peptidase_M48"/>
</dbReference>
<dbReference type="PANTHER" id="PTHR43221:SF1">
    <property type="entry name" value="PROTEASE HTPX"/>
    <property type="match status" value="1"/>
</dbReference>
<evidence type="ECO:0000256" key="10">
    <source>
        <dbReference type="ARBA" id="ARBA00023136"/>
    </source>
</evidence>
<evidence type="ECO:0000256" key="5">
    <source>
        <dbReference type="ARBA" id="ARBA00022723"/>
    </source>
</evidence>
<keyword evidence="9 11" id="KW-0482">Metalloprotease</keyword>
<dbReference type="Gene3D" id="3.30.2010.10">
    <property type="entry name" value="Metalloproteases ('zincins'), catalytic domain"/>
    <property type="match status" value="1"/>
</dbReference>
<evidence type="ECO:0000256" key="2">
    <source>
        <dbReference type="ARBA" id="ARBA00022475"/>
    </source>
</evidence>
<evidence type="ECO:0000259" key="13">
    <source>
        <dbReference type="Pfam" id="PF01435"/>
    </source>
</evidence>
<dbReference type="Pfam" id="PF01435">
    <property type="entry name" value="Peptidase_M48"/>
    <property type="match status" value="1"/>
</dbReference>
<dbReference type="PATRIC" id="fig|76859.3.peg.1386"/>